<proteinExistence type="predicted"/>
<evidence type="ECO:0000256" key="3">
    <source>
        <dbReference type="ARBA" id="ARBA00022989"/>
    </source>
</evidence>
<feature type="transmembrane region" description="Helical" evidence="5">
    <location>
        <begin position="12"/>
        <end position="40"/>
    </location>
</feature>
<dbReference type="Proteomes" id="UP000792457">
    <property type="component" value="Unassembled WGS sequence"/>
</dbReference>
<keyword evidence="3 5" id="KW-1133">Transmembrane helix</keyword>
<dbReference type="EMBL" id="KZ308616">
    <property type="protein sequence ID" value="KAG8232403.1"/>
    <property type="molecule type" value="Genomic_DNA"/>
</dbReference>
<dbReference type="AlphaFoldDB" id="A0A8K0KDN2"/>
<dbReference type="CDD" id="cd03127">
    <property type="entry name" value="tetraspanin_LEL"/>
    <property type="match status" value="1"/>
</dbReference>
<evidence type="ECO:0000256" key="1">
    <source>
        <dbReference type="ARBA" id="ARBA00004141"/>
    </source>
</evidence>
<evidence type="ECO:0000313" key="6">
    <source>
        <dbReference type="EMBL" id="KAG8232403.1"/>
    </source>
</evidence>
<feature type="transmembrane region" description="Helical" evidence="5">
    <location>
        <begin position="124"/>
        <end position="147"/>
    </location>
</feature>
<evidence type="ECO:0000256" key="5">
    <source>
        <dbReference type="SAM" id="Phobius"/>
    </source>
</evidence>
<protein>
    <recommendedName>
        <fullName evidence="8">Tetraspanin</fullName>
    </recommendedName>
</protein>
<reference evidence="6" key="2">
    <citation type="submission" date="2017-10" db="EMBL/GenBank/DDBJ databases">
        <title>Ladona fulva Genome sequencing and assembly.</title>
        <authorList>
            <person name="Murali S."/>
            <person name="Richards S."/>
            <person name="Bandaranaike D."/>
            <person name="Bellair M."/>
            <person name="Blankenburg K."/>
            <person name="Chao H."/>
            <person name="Dinh H."/>
            <person name="Doddapaneni H."/>
            <person name="Dugan-Rocha S."/>
            <person name="Elkadiri S."/>
            <person name="Gnanaolivu R."/>
            <person name="Hernandez B."/>
            <person name="Skinner E."/>
            <person name="Javaid M."/>
            <person name="Lee S."/>
            <person name="Li M."/>
            <person name="Ming W."/>
            <person name="Munidasa M."/>
            <person name="Muniz J."/>
            <person name="Nguyen L."/>
            <person name="Hughes D."/>
            <person name="Osuji N."/>
            <person name="Pu L.-L."/>
            <person name="Puazo M."/>
            <person name="Qu C."/>
            <person name="Quiroz J."/>
            <person name="Raj R."/>
            <person name="Weissenberger G."/>
            <person name="Xin Y."/>
            <person name="Zou X."/>
            <person name="Han Y."/>
            <person name="Worley K."/>
            <person name="Muzny D."/>
            <person name="Gibbs R."/>
        </authorList>
    </citation>
    <scope>NUCLEOTIDE SEQUENCE</scope>
    <source>
        <strain evidence="6">Sampled in the wild</strain>
    </source>
</reference>
<comment type="caution">
    <text evidence="6">The sequence shown here is derived from an EMBL/GenBank/DDBJ whole genome shotgun (WGS) entry which is preliminary data.</text>
</comment>
<dbReference type="PANTHER" id="PTHR19282:SF544">
    <property type="entry name" value="TETRASPANIN"/>
    <property type="match status" value="1"/>
</dbReference>
<reference evidence="6" key="1">
    <citation type="submission" date="2013-04" db="EMBL/GenBank/DDBJ databases">
        <authorList>
            <person name="Qu J."/>
            <person name="Murali S.C."/>
            <person name="Bandaranaike D."/>
            <person name="Bellair M."/>
            <person name="Blankenburg K."/>
            <person name="Chao H."/>
            <person name="Dinh H."/>
            <person name="Doddapaneni H."/>
            <person name="Downs B."/>
            <person name="Dugan-Rocha S."/>
            <person name="Elkadiri S."/>
            <person name="Gnanaolivu R.D."/>
            <person name="Hernandez B."/>
            <person name="Javaid M."/>
            <person name="Jayaseelan J.C."/>
            <person name="Lee S."/>
            <person name="Li M."/>
            <person name="Ming W."/>
            <person name="Munidasa M."/>
            <person name="Muniz J."/>
            <person name="Nguyen L."/>
            <person name="Ongeri F."/>
            <person name="Osuji N."/>
            <person name="Pu L.-L."/>
            <person name="Puazo M."/>
            <person name="Qu C."/>
            <person name="Quiroz J."/>
            <person name="Raj R."/>
            <person name="Weissenberger G."/>
            <person name="Xin Y."/>
            <person name="Zou X."/>
            <person name="Han Y."/>
            <person name="Richards S."/>
            <person name="Worley K."/>
            <person name="Muzny D."/>
            <person name="Gibbs R."/>
        </authorList>
    </citation>
    <scope>NUCLEOTIDE SEQUENCE</scope>
    <source>
        <strain evidence="6">Sampled in the wild</strain>
    </source>
</reference>
<dbReference type="InterPro" id="IPR008952">
    <property type="entry name" value="Tetraspanin_EC2_sf"/>
</dbReference>
<gene>
    <name evidence="6" type="ORF">J437_LFUL013974</name>
</gene>
<comment type="subcellular location">
    <subcellularLocation>
        <location evidence="1">Membrane</location>
        <topology evidence="1">Multi-pass membrane protein</topology>
    </subcellularLocation>
</comment>
<name>A0A8K0KDN2_LADFU</name>
<accession>A0A8K0KDN2</accession>
<evidence type="ECO:0000256" key="2">
    <source>
        <dbReference type="ARBA" id="ARBA00022692"/>
    </source>
</evidence>
<evidence type="ECO:0000313" key="7">
    <source>
        <dbReference type="Proteomes" id="UP000792457"/>
    </source>
</evidence>
<evidence type="ECO:0008006" key="8">
    <source>
        <dbReference type="Google" id="ProtNLM"/>
    </source>
</evidence>
<dbReference type="PRINTS" id="PR00259">
    <property type="entry name" value="TMFOUR"/>
</dbReference>
<dbReference type="GO" id="GO:0005886">
    <property type="term" value="C:plasma membrane"/>
    <property type="evidence" value="ECO:0007669"/>
    <property type="project" value="TreeGrafter"/>
</dbReference>
<dbReference type="SUPFAM" id="SSF48652">
    <property type="entry name" value="Tetraspanin"/>
    <property type="match status" value="1"/>
</dbReference>
<dbReference type="Gene3D" id="1.10.1450.10">
    <property type="entry name" value="Tetraspanin"/>
    <property type="match status" value="1"/>
</dbReference>
<evidence type="ECO:0000256" key="4">
    <source>
        <dbReference type="ARBA" id="ARBA00023136"/>
    </source>
</evidence>
<dbReference type="Pfam" id="PF00335">
    <property type="entry name" value="Tetraspanin"/>
    <property type="match status" value="1"/>
</dbReference>
<sequence>MCEGIVKFVLFIFNLICAYAVILCAIFIVEIVIASLAFVYRKDLEKVFDDAMNDLYHDEKDNQKIIDDVQLTFHCCGLHGPVNGLLPSSCCGKTEGICTNIGANAYKTGCYETVKDFILWSGNVLGGVAIGVAVVELIGIIFSCCMANEIKNLERRRGIA</sequence>
<organism evidence="6 7">
    <name type="scientific">Ladona fulva</name>
    <name type="common">Scarce chaser dragonfly</name>
    <name type="synonym">Libellula fulva</name>
    <dbReference type="NCBI Taxonomy" id="123851"/>
    <lineage>
        <taxon>Eukaryota</taxon>
        <taxon>Metazoa</taxon>
        <taxon>Ecdysozoa</taxon>
        <taxon>Arthropoda</taxon>
        <taxon>Hexapoda</taxon>
        <taxon>Insecta</taxon>
        <taxon>Pterygota</taxon>
        <taxon>Palaeoptera</taxon>
        <taxon>Odonata</taxon>
        <taxon>Epiprocta</taxon>
        <taxon>Anisoptera</taxon>
        <taxon>Libelluloidea</taxon>
        <taxon>Libellulidae</taxon>
        <taxon>Ladona</taxon>
    </lineage>
</organism>
<dbReference type="OrthoDB" id="71600at2759"/>
<dbReference type="InterPro" id="IPR018499">
    <property type="entry name" value="Tetraspanin/Peripherin"/>
</dbReference>
<keyword evidence="7" id="KW-1185">Reference proteome</keyword>
<keyword evidence="4 5" id="KW-0472">Membrane</keyword>
<dbReference type="PANTHER" id="PTHR19282">
    <property type="entry name" value="TETRASPANIN"/>
    <property type="match status" value="1"/>
</dbReference>
<keyword evidence="2 5" id="KW-0812">Transmembrane</keyword>